<reference evidence="3 4" key="1">
    <citation type="journal article" date="2015" name="Sci. Rep.">
        <title>Chromosome-level genome map provides insights into diverse defense mechanisms in the medicinal fungus Ganoderma sinense.</title>
        <authorList>
            <person name="Zhu Y."/>
            <person name="Xu J."/>
            <person name="Sun C."/>
            <person name="Zhou S."/>
            <person name="Xu H."/>
            <person name="Nelson D.R."/>
            <person name="Qian J."/>
            <person name="Song J."/>
            <person name="Luo H."/>
            <person name="Xiang L."/>
            <person name="Li Y."/>
            <person name="Xu Z."/>
            <person name="Ji A."/>
            <person name="Wang L."/>
            <person name="Lu S."/>
            <person name="Hayward A."/>
            <person name="Sun W."/>
            <person name="Li X."/>
            <person name="Schwartz D.C."/>
            <person name="Wang Y."/>
            <person name="Chen S."/>
        </authorList>
    </citation>
    <scope>NUCLEOTIDE SEQUENCE [LARGE SCALE GENOMIC DNA]</scope>
    <source>
        <strain evidence="3 4">ZZ0214-1</strain>
    </source>
</reference>
<organism evidence="3 4">
    <name type="scientific">Ganoderma sinense ZZ0214-1</name>
    <dbReference type="NCBI Taxonomy" id="1077348"/>
    <lineage>
        <taxon>Eukaryota</taxon>
        <taxon>Fungi</taxon>
        <taxon>Dikarya</taxon>
        <taxon>Basidiomycota</taxon>
        <taxon>Agaricomycotina</taxon>
        <taxon>Agaricomycetes</taxon>
        <taxon>Polyporales</taxon>
        <taxon>Polyporaceae</taxon>
        <taxon>Ganoderma</taxon>
    </lineage>
</organism>
<comment type="caution">
    <text evidence="3">The sequence shown here is derived from an EMBL/GenBank/DDBJ whole genome shotgun (WGS) entry which is preliminary data.</text>
</comment>
<sequence>MSPFSAVYPRCKYLMNEPPIPALVFYEYAITVDLEGQQACTLGTWLHAITTSLLMVVMSAIAAVRTFALWNRDWRVLAVIMIPGLFPAFANLYFRSASAVLLVPSSLFACQTMPTGMSALAYKNLSVVARVVSIFGDGMVVVLTWLKTYRVSVVTKGVASRISVSTVILRDGTLYFIVICILNVVAIVYVVRTGSNLLRDIIVSLSSILMSRFLLNLRRHHARRAEWQFVTAAPEDGMLSYSFPRLTFPSNRSDSMGWSMIGDYGDPHDANDPDRDIELVEVPGKAPASDSGTYDPLASASAVAIATGPRSWKDQLYPGNKDMVEGAEPVGHRRARD</sequence>
<feature type="transmembrane region" description="Helical" evidence="2">
    <location>
        <begin position="76"/>
        <end position="94"/>
    </location>
</feature>
<feature type="transmembrane region" description="Helical" evidence="2">
    <location>
        <begin position="45"/>
        <end position="64"/>
    </location>
</feature>
<accession>A0A2G8RNP2</accession>
<evidence type="ECO:0000313" key="3">
    <source>
        <dbReference type="EMBL" id="PIL23129.1"/>
    </source>
</evidence>
<name>A0A2G8RNP2_9APHY</name>
<evidence type="ECO:0000256" key="2">
    <source>
        <dbReference type="SAM" id="Phobius"/>
    </source>
</evidence>
<dbReference type="EMBL" id="AYKW01000068">
    <property type="protein sequence ID" value="PIL23129.1"/>
    <property type="molecule type" value="Genomic_DNA"/>
</dbReference>
<keyword evidence="2" id="KW-0812">Transmembrane</keyword>
<evidence type="ECO:0000256" key="1">
    <source>
        <dbReference type="SAM" id="MobiDB-lite"/>
    </source>
</evidence>
<feature type="region of interest" description="Disordered" evidence="1">
    <location>
        <begin position="311"/>
        <end position="337"/>
    </location>
</feature>
<dbReference type="OrthoDB" id="2638860at2759"/>
<keyword evidence="4" id="KW-1185">Reference proteome</keyword>
<feature type="transmembrane region" description="Helical" evidence="2">
    <location>
        <begin position="167"/>
        <end position="191"/>
    </location>
</feature>
<gene>
    <name evidence="3" type="ORF">GSI_14438</name>
</gene>
<protein>
    <submittedName>
        <fullName evidence="3">Uncharacterized protein</fullName>
    </submittedName>
</protein>
<dbReference type="AlphaFoldDB" id="A0A2G8RNP2"/>
<proteinExistence type="predicted"/>
<dbReference type="Proteomes" id="UP000230002">
    <property type="component" value="Unassembled WGS sequence"/>
</dbReference>
<keyword evidence="2" id="KW-0472">Membrane</keyword>
<keyword evidence="2" id="KW-1133">Transmembrane helix</keyword>
<feature type="transmembrane region" description="Helical" evidence="2">
    <location>
        <begin position="127"/>
        <end position="146"/>
    </location>
</feature>
<evidence type="ECO:0000313" key="4">
    <source>
        <dbReference type="Proteomes" id="UP000230002"/>
    </source>
</evidence>